<feature type="transmembrane region" description="Helical" evidence="9">
    <location>
        <begin position="247"/>
        <end position="270"/>
    </location>
</feature>
<keyword evidence="7" id="KW-0675">Receptor</keyword>
<organism evidence="11 12">
    <name type="scientific">Pocillopora meandrina</name>
    <dbReference type="NCBI Taxonomy" id="46732"/>
    <lineage>
        <taxon>Eukaryota</taxon>
        <taxon>Metazoa</taxon>
        <taxon>Cnidaria</taxon>
        <taxon>Anthozoa</taxon>
        <taxon>Hexacorallia</taxon>
        <taxon>Scleractinia</taxon>
        <taxon>Astrocoeniina</taxon>
        <taxon>Pocilloporidae</taxon>
        <taxon>Pocillopora</taxon>
    </lineage>
</organism>
<keyword evidence="8" id="KW-0807">Transducer</keyword>
<keyword evidence="12" id="KW-1185">Reference proteome</keyword>
<evidence type="ECO:0000313" key="12">
    <source>
        <dbReference type="Proteomes" id="UP001159428"/>
    </source>
</evidence>
<comment type="similarity">
    <text evidence="2">Belongs to the G-protein coupled receptor 1 family.</text>
</comment>
<dbReference type="SUPFAM" id="SSF81321">
    <property type="entry name" value="Family A G protein-coupled receptor-like"/>
    <property type="match status" value="1"/>
</dbReference>
<evidence type="ECO:0000313" key="11">
    <source>
        <dbReference type="EMBL" id="CAH3112873.1"/>
    </source>
</evidence>
<dbReference type="EMBL" id="CALNXJ010000013">
    <property type="protein sequence ID" value="CAH3112873.1"/>
    <property type="molecule type" value="Genomic_DNA"/>
</dbReference>
<dbReference type="SMART" id="SM01381">
    <property type="entry name" value="7TM_GPCR_Srsx"/>
    <property type="match status" value="1"/>
</dbReference>
<evidence type="ECO:0000256" key="4">
    <source>
        <dbReference type="ARBA" id="ARBA00022989"/>
    </source>
</evidence>
<evidence type="ECO:0000256" key="2">
    <source>
        <dbReference type="ARBA" id="ARBA00010663"/>
    </source>
</evidence>
<feature type="transmembrane region" description="Helical" evidence="9">
    <location>
        <begin position="155"/>
        <end position="178"/>
    </location>
</feature>
<dbReference type="GO" id="GO:0004983">
    <property type="term" value="F:neuropeptide Y receptor activity"/>
    <property type="evidence" value="ECO:0007669"/>
    <property type="project" value="InterPro"/>
</dbReference>
<dbReference type="PRINTS" id="PR00237">
    <property type="entry name" value="GPCRRHODOPSN"/>
</dbReference>
<evidence type="ECO:0000256" key="1">
    <source>
        <dbReference type="ARBA" id="ARBA00004141"/>
    </source>
</evidence>
<dbReference type="Proteomes" id="UP001159428">
    <property type="component" value="Unassembled WGS sequence"/>
</dbReference>
<comment type="subcellular location">
    <subcellularLocation>
        <location evidence="1">Membrane</location>
        <topology evidence="1">Multi-pass membrane protein</topology>
    </subcellularLocation>
</comment>
<evidence type="ECO:0000256" key="7">
    <source>
        <dbReference type="ARBA" id="ARBA00023170"/>
    </source>
</evidence>
<feature type="transmembrane region" description="Helical" evidence="9">
    <location>
        <begin position="69"/>
        <end position="89"/>
    </location>
</feature>
<keyword evidence="4 9" id="KW-1133">Transmembrane helix</keyword>
<evidence type="ECO:0000256" key="6">
    <source>
        <dbReference type="ARBA" id="ARBA00023136"/>
    </source>
</evidence>
<dbReference type="InterPro" id="IPR000611">
    <property type="entry name" value="NPY_rcpt"/>
</dbReference>
<sequence>MVVIGLIGNSLVVIIVQKTISMRTTTNFLLSNIAVADIISLVWCIIPLATCLFAEHPKEQVGTYICKFFTGYAMTSISVSVKLSSLLIVGVERYRAVLKPLESDYRLEHINYIIGFLWIFAVILALPGFIYSEYDDQLGRCLHPGTIEKTATVKWLITSITVLTAVCSIILFLSYFYILKGIYVNKTVCVESVATRQVNMKAKRKLAITSLTVTVAYIICNAPFLVFEMYTAYTEREKIRNNYETMYTVYRVVGFIMYFNSCLNPFLYAFQSSNYRNNFKRIFLRR</sequence>
<dbReference type="Pfam" id="PF00001">
    <property type="entry name" value="7tm_1"/>
    <property type="match status" value="1"/>
</dbReference>
<comment type="caution">
    <text evidence="11">The sequence shown here is derived from an EMBL/GenBank/DDBJ whole genome shotgun (WGS) entry which is preliminary data.</text>
</comment>
<dbReference type="Gene3D" id="1.20.1070.10">
    <property type="entry name" value="Rhodopsin 7-helix transmembrane proteins"/>
    <property type="match status" value="1"/>
</dbReference>
<dbReference type="PANTHER" id="PTHR45695">
    <property type="entry name" value="LEUCOKININ RECEPTOR-RELATED"/>
    <property type="match status" value="1"/>
</dbReference>
<dbReference type="InterPro" id="IPR017452">
    <property type="entry name" value="GPCR_Rhodpsn_7TM"/>
</dbReference>
<dbReference type="AlphaFoldDB" id="A0AAU9WFK7"/>
<feature type="transmembrane region" description="Helical" evidence="9">
    <location>
        <begin position="28"/>
        <end position="49"/>
    </location>
</feature>
<keyword evidence="5" id="KW-0297">G-protein coupled receptor</keyword>
<proteinExistence type="inferred from homology"/>
<feature type="transmembrane region" description="Helical" evidence="9">
    <location>
        <begin position="206"/>
        <end position="227"/>
    </location>
</feature>
<evidence type="ECO:0000256" key="3">
    <source>
        <dbReference type="ARBA" id="ARBA00022692"/>
    </source>
</evidence>
<feature type="transmembrane region" description="Helical" evidence="9">
    <location>
        <begin position="110"/>
        <end position="130"/>
    </location>
</feature>
<dbReference type="PANTHER" id="PTHR45695:SF9">
    <property type="entry name" value="LEUCOKININ RECEPTOR"/>
    <property type="match status" value="1"/>
</dbReference>
<accession>A0AAU9WFK7</accession>
<dbReference type="PRINTS" id="PR01012">
    <property type="entry name" value="NRPEPTIDEYR"/>
</dbReference>
<evidence type="ECO:0000256" key="5">
    <source>
        <dbReference type="ARBA" id="ARBA00023040"/>
    </source>
</evidence>
<dbReference type="CDD" id="cd00637">
    <property type="entry name" value="7tm_classA_rhodopsin-like"/>
    <property type="match status" value="1"/>
</dbReference>
<feature type="non-terminal residue" evidence="11">
    <location>
        <position position="286"/>
    </location>
</feature>
<dbReference type="GO" id="GO:0005886">
    <property type="term" value="C:plasma membrane"/>
    <property type="evidence" value="ECO:0007669"/>
    <property type="project" value="TreeGrafter"/>
</dbReference>
<evidence type="ECO:0000256" key="9">
    <source>
        <dbReference type="SAM" id="Phobius"/>
    </source>
</evidence>
<gene>
    <name evidence="11" type="ORF">PMEA_00004690</name>
</gene>
<keyword evidence="3 9" id="KW-0812">Transmembrane</keyword>
<evidence type="ECO:0000256" key="8">
    <source>
        <dbReference type="ARBA" id="ARBA00023224"/>
    </source>
</evidence>
<protein>
    <recommendedName>
        <fullName evidence="10">G-protein coupled receptors family 1 profile domain-containing protein</fullName>
    </recommendedName>
</protein>
<dbReference type="PROSITE" id="PS50262">
    <property type="entry name" value="G_PROTEIN_RECEP_F1_2"/>
    <property type="match status" value="1"/>
</dbReference>
<name>A0AAU9WFK7_9CNID</name>
<feature type="domain" description="G-protein coupled receptors family 1 profile" evidence="10">
    <location>
        <begin position="8"/>
        <end position="268"/>
    </location>
</feature>
<dbReference type="InterPro" id="IPR000276">
    <property type="entry name" value="GPCR_Rhodpsn"/>
</dbReference>
<reference evidence="11 12" key="1">
    <citation type="submission" date="2022-05" db="EMBL/GenBank/DDBJ databases">
        <authorList>
            <consortium name="Genoscope - CEA"/>
            <person name="William W."/>
        </authorList>
    </citation>
    <scope>NUCLEOTIDE SEQUENCE [LARGE SCALE GENOMIC DNA]</scope>
</reference>
<evidence type="ECO:0000259" key="10">
    <source>
        <dbReference type="PROSITE" id="PS50262"/>
    </source>
</evidence>
<keyword evidence="6 9" id="KW-0472">Membrane</keyword>